<feature type="transmembrane region" description="Helical" evidence="1">
    <location>
        <begin position="88"/>
        <end position="106"/>
    </location>
</feature>
<evidence type="ECO:0000313" key="4">
    <source>
        <dbReference type="Proteomes" id="UP000735302"/>
    </source>
</evidence>
<reference evidence="3 4" key="1">
    <citation type="journal article" date="2021" name="Elife">
        <title>Chloroplast acquisition without the gene transfer in kleptoplastic sea slugs, Plakobranchus ocellatus.</title>
        <authorList>
            <person name="Maeda T."/>
            <person name="Takahashi S."/>
            <person name="Yoshida T."/>
            <person name="Shimamura S."/>
            <person name="Takaki Y."/>
            <person name="Nagai Y."/>
            <person name="Toyoda A."/>
            <person name="Suzuki Y."/>
            <person name="Arimoto A."/>
            <person name="Ishii H."/>
            <person name="Satoh N."/>
            <person name="Nishiyama T."/>
            <person name="Hasebe M."/>
            <person name="Maruyama T."/>
            <person name="Minagawa J."/>
            <person name="Obokata J."/>
            <person name="Shigenobu S."/>
        </authorList>
    </citation>
    <scope>NUCLEOTIDE SEQUENCE [LARGE SCALE GENOMIC DNA]</scope>
</reference>
<organism evidence="3 4">
    <name type="scientific">Plakobranchus ocellatus</name>
    <dbReference type="NCBI Taxonomy" id="259542"/>
    <lineage>
        <taxon>Eukaryota</taxon>
        <taxon>Metazoa</taxon>
        <taxon>Spiralia</taxon>
        <taxon>Lophotrochozoa</taxon>
        <taxon>Mollusca</taxon>
        <taxon>Gastropoda</taxon>
        <taxon>Heterobranchia</taxon>
        <taxon>Euthyneura</taxon>
        <taxon>Panpulmonata</taxon>
        <taxon>Sacoglossa</taxon>
        <taxon>Placobranchoidea</taxon>
        <taxon>Plakobranchidae</taxon>
        <taxon>Plakobranchus</taxon>
    </lineage>
</organism>
<dbReference type="Proteomes" id="UP000735302">
    <property type="component" value="Unassembled WGS sequence"/>
</dbReference>
<gene>
    <name evidence="3" type="ORF">PoB_005572600</name>
</gene>
<comment type="caution">
    <text evidence="3">The sequence shown here is derived from an EMBL/GenBank/DDBJ whole genome shotgun (WGS) entry which is preliminary data.</text>
</comment>
<dbReference type="EMBL" id="BLXT01006136">
    <property type="protein sequence ID" value="GFO29221.1"/>
    <property type="molecule type" value="Genomic_DNA"/>
</dbReference>
<name>A0AAV4CD00_9GAST</name>
<keyword evidence="1" id="KW-1133">Transmembrane helix</keyword>
<dbReference type="AlphaFoldDB" id="A0AAV4CD00"/>
<evidence type="ECO:0000313" key="3">
    <source>
        <dbReference type="EMBL" id="GFO29221.1"/>
    </source>
</evidence>
<evidence type="ECO:0000256" key="2">
    <source>
        <dbReference type="SAM" id="SignalP"/>
    </source>
</evidence>
<protein>
    <submittedName>
        <fullName evidence="3">Uncharacterized protein</fullName>
    </submittedName>
</protein>
<evidence type="ECO:0000256" key="1">
    <source>
        <dbReference type="SAM" id="Phobius"/>
    </source>
</evidence>
<keyword evidence="1" id="KW-0812">Transmembrane</keyword>
<feature type="signal peptide" evidence="2">
    <location>
        <begin position="1"/>
        <end position="20"/>
    </location>
</feature>
<keyword evidence="2" id="KW-0732">Signal</keyword>
<feature type="chain" id="PRO_5043439074" evidence="2">
    <location>
        <begin position="21"/>
        <end position="108"/>
    </location>
</feature>
<keyword evidence="1" id="KW-0472">Membrane</keyword>
<keyword evidence="4" id="KW-1185">Reference proteome</keyword>
<proteinExistence type="predicted"/>
<sequence length="108" mass="11884">MCSTMFILLTAGLLATVVTAQSDCTQRVNTCAENYSGEITSSYQIEDFRNCLYPIDCSNDPNGQSVKQSLLDYLDNLPMPESYGSDSGSMFSLSLVVCLICLMISLRR</sequence>
<accession>A0AAV4CD00</accession>